<accession>A0A0C3EU68</accession>
<keyword evidence="3" id="KW-1185">Reference proteome</keyword>
<evidence type="ECO:0000313" key="2">
    <source>
        <dbReference type="EMBL" id="KIM71381.1"/>
    </source>
</evidence>
<dbReference type="EMBL" id="KN833335">
    <property type="protein sequence ID" value="KIM71381.1"/>
    <property type="molecule type" value="Genomic_DNA"/>
</dbReference>
<organism evidence="2 3">
    <name type="scientific">Piloderma croceum (strain F 1598)</name>
    <dbReference type="NCBI Taxonomy" id="765440"/>
    <lineage>
        <taxon>Eukaryota</taxon>
        <taxon>Fungi</taxon>
        <taxon>Dikarya</taxon>
        <taxon>Basidiomycota</taxon>
        <taxon>Agaricomycotina</taxon>
        <taxon>Agaricomycetes</taxon>
        <taxon>Agaricomycetidae</taxon>
        <taxon>Atheliales</taxon>
        <taxon>Atheliaceae</taxon>
        <taxon>Piloderma</taxon>
    </lineage>
</organism>
<gene>
    <name evidence="2" type="ORF">PILCRDRAFT_17120</name>
</gene>
<dbReference type="InParanoid" id="A0A0C3EU68"/>
<feature type="compositionally biased region" description="Low complexity" evidence="1">
    <location>
        <begin position="41"/>
        <end position="76"/>
    </location>
</feature>
<feature type="region of interest" description="Disordered" evidence="1">
    <location>
        <begin position="1"/>
        <end position="76"/>
    </location>
</feature>
<feature type="region of interest" description="Disordered" evidence="1">
    <location>
        <begin position="314"/>
        <end position="338"/>
    </location>
</feature>
<name>A0A0C3EU68_PILCF</name>
<evidence type="ECO:0000313" key="3">
    <source>
        <dbReference type="Proteomes" id="UP000054166"/>
    </source>
</evidence>
<reference evidence="3" key="2">
    <citation type="submission" date="2015-01" db="EMBL/GenBank/DDBJ databases">
        <title>Evolutionary Origins and Diversification of the Mycorrhizal Mutualists.</title>
        <authorList>
            <consortium name="DOE Joint Genome Institute"/>
            <consortium name="Mycorrhizal Genomics Consortium"/>
            <person name="Kohler A."/>
            <person name="Kuo A."/>
            <person name="Nagy L.G."/>
            <person name="Floudas D."/>
            <person name="Copeland A."/>
            <person name="Barry K.W."/>
            <person name="Cichocki N."/>
            <person name="Veneault-Fourrey C."/>
            <person name="LaButti K."/>
            <person name="Lindquist E.A."/>
            <person name="Lipzen A."/>
            <person name="Lundell T."/>
            <person name="Morin E."/>
            <person name="Murat C."/>
            <person name="Riley R."/>
            <person name="Ohm R."/>
            <person name="Sun H."/>
            <person name="Tunlid A."/>
            <person name="Henrissat B."/>
            <person name="Grigoriev I.V."/>
            <person name="Hibbett D.S."/>
            <person name="Martin F."/>
        </authorList>
    </citation>
    <scope>NUCLEOTIDE SEQUENCE [LARGE SCALE GENOMIC DNA]</scope>
    <source>
        <strain evidence="3">F 1598</strain>
    </source>
</reference>
<sequence>MIDPKQEPLLGDRLLPLDVPPSYDTLDSASDFHRHQKSADSVTPPSSTEPSSSSSTASKTHPVTPDPGTLTSTTTPTIDKAPSFWSKFFMKKTTIAHSTILNLVRDIVKQQPPTPSASDILDSCLDACNAYNTSFSSLLQQKSIENHTPFTTIPLHPLDTIHHIRIRHACLLMSDQALFQWFKLCPSYSPLSGTDEMILGTRISPDTINVGYVGENSKGGFVMNFKILAFQKRMRVGNKVELEFIARSRMWRLAFGVDWSSSKWAVTLSILKHSPETWVDSHLILDEVSPRCSITPTTPTTASSSLRINAATIPNSNAQSASGQHTQNPAKPTGKPINIRLRTTHSELTTWSSIEALLEESSAGSSLQYDGCSYLDAGGTLKGRLKAQLVKS</sequence>
<proteinExistence type="predicted"/>
<dbReference type="Proteomes" id="UP000054166">
    <property type="component" value="Unassembled WGS sequence"/>
</dbReference>
<dbReference type="AlphaFoldDB" id="A0A0C3EU68"/>
<evidence type="ECO:0000256" key="1">
    <source>
        <dbReference type="SAM" id="MobiDB-lite"/>
    </source>
</evidence>
<feature type="compositionally biased region" description="Polar residues" evidence="1">
    <location>
        <begin position="314"/>
        <end position="330"/>
    </location>
</feature>
<dbReference type="HOGENOM" id="CLU_026023_0_0_1"/>
<reference evidence="2 3" key="1">
    <citation type="submission" date="2014-04" db="EMBL/GenBank/DDBJ databases">
        <authorList>
            <consortium name="DOE Joint Genome Institute"/>
            <person name="Kuo A."/>
            <person name="Tarkka M."/>
            <person name="Buscot F."/>
            <person name="Kohler A."/>
            <person name="Nagy L.G."/>
            <person name="Floudas D."/>
            <person name="Copeland A."/>
            <person name="Barry K.W."/>
            <person name="Cichocki N."/>
            <person name="Veneault-Fourrey C."/>
            <person name="LaButti K."/>
            <person name="Lindquist E.A."/>
            <person name="Lipzen A."/>
            <person name="Lundell T."/>
            <person name="Morin E."/>
            <person name="Murat C."/>
            <person name="Sun H."/>
            <person name="Tunlid A."/>
            <person name="Henrissat B."/>
            <person name="Grigoriev I.V."/>
            <person name="Hibbett D.S."/>
            <person name="Martin F."/>
            <person name="Nordberg H.P."/>
            <person name="Cantor M.N."/>
            <person name="Hua S.X."/>
        </authorList>
    </citation>
    <scope>NUCLEOTIDE SEQUENCE [LARGE SCALE GENOMIC DNA]</scope>
    <source>
        <strain evidence="2 3">F 1598</strain>
    </source>
</reference>
<protein>
    <submittedName>
        <fullName evidence="2">Uncharacterized protein</fullName>
    </submittedName>
</protein>
<dbReference type="OrthoDB" id="2959034at2759"/>